<evidence type="ECO:0000313" key="2">
    <source>
        <dbReference type="Proteomes" id="UP000249218"/>
    </source>
</evidence>
<accession>A0A2W1BTI0</accession>
<dbReference type="AlphaFoldDB" id="A0A2W1BTI0"/>
<dbReference type="EMBL" id="KZ149904">
    <property type="protein sequence ID" value="PZC78382.1"/>
    <property type="molecule type" value="Genomic_DNA"/>
</dbReference>
<reference evidence="1 2" key="1">
    <citation type="journal article" date="2017" name="BMC Biol.">
        <title>Genomic innovations, transcriptional plasticity and gene loss underlying the evolution and divergence of two highly polyphagous and invasive Helicoverpa pest species.</title>
        <authorList>
            <person name="Pearce S.L."/>
            <person name="Clarke D.F."/>
            <person name="East P.D."/>
            <person name="Elfekih S."/>
            <person name="Gordon K.H."/>
            <person name="Jermiin L.S."/>
            <person name="McGaughran A."/>
            <person name="Oakeshott J.G."/>
            <person name="Papanikolaou A."/>
            <person name="Perera O.P."/>
            <person name="Rane R.V."/>
            <person name="Richards S."/>
            <person name="Tay W.T."/>
            <person name="Walsh T.K."/>
            <person name="Anderson A."/>
            <person name="Anderson C.J."/>
            <person name="Asgari S."/>
            <person name="Board P.G."/>
            <person name="Bretschneider A."/>
            <person name="Campbell P.M."/>
            <person name="Chertemps T."/>
            <person name="Christeller J.T."/>
            <person name="Coppin C.W."/>
            <person name="Downes S.J."/>
            <person name="Duan G."/>
            <person name="Farnsworth C.A."/>
            <person name="Good R.T."/>
            <person name="Han L.B."/>
            <person name="Han Y.C."/>
            <person name="Hatje K."/>
            <person name="Horne I."/>
            <person name="Huang Y.P."/>
            <person name="Hughes D.S."/>
            <person name="Jacquin-Joly E."/>
            <person name="James W."/>
            <person name="Jhangiani S."/>
            <person name="Kollmar M."/>
            <person name="Kuwar S.S."/>
            <person name="Li S."/>
            <person name="Liu N.Y."/>
            <person name="Maibeche M.T."/>
            <person name="Miller J.R."/>
            <person name="Montagne N."/>
            <person name="Perry T."/>
            <person name="Qu J."/>
            <person name="Song S.V."/>
            <person name="Sutton G.G."/>
            <person name="Vogel H."/>
            <person name="Walenz B.P."/>
            <person name="Xu W."/>
            <person name="Zhang H.J."/>
            <person name="Zou Z."/>
            <person name="Batterham P."/>
            <person name="Edwards O.R."/>
            <person name="Feyereisen R."/>
            <person name="Gibbs R.A."/>
            <person name="Heckel D.G."/>
            <person name="McGrath A."/>
            <person name="Robin C."/>
            <person name="Scherer S.E."/>
            <person name="Worley K.C."/>
            <person name="Wu Y.D."/>
        </authorList>
    </citation>
    <scope>NUCLEOTIDE SEQUENCE [LARGE SCALE GENOMIC DNA]</scope>
    <source>
        <strain evidence="1">Harm_GR_Male_#8</strain>
        <tissue evidence="1">Whole organism</tissue>
    </source>
</reference>
<keyword evidence="2" id="KW-1185">Reference proteome</keyword>
<proteinExistence type="predicted"/>
<sequence length="112" mass="13088">MVYSRKTFIKREAVLNAPLSRGRRSVITCVMHDMYVWHSPNAPLQMFQFVRQVGWERATHNYLHNIGLVKNALELQPADSETAGDTLHRNQSLLFLTAYTCTHYYVLGHYYK</sequence>
<evidence type="ECO:0000313" key="1">
    <source>
        <dbReference type="EMBL" id="PZC78382.1"/>
    </source>
</evidence>
<dbReference type="Proteomes" id="UP000249218">
    <property type="component" value="Unassembled WGS sequence"/>
</dbReference>
<protein>
    <submittedName>
        <fullName evidence="1">Uncharacterized protein</fullName>
    </submittedName>
</protein>
<name>A0A2W1BTI0_HELAM</name>
<gene>
    <name evidence="1" type="primary">HaOG202205</name>
    <name evidence="1" type="ORF">B5X24_HaOG202205</name>
</gene>
<organism evidence="1 2">
    <name type="scientific">Helicoverpa armigera</name>
    <name type="common">Cotton bollworm</name>
    <name type="synonym">Heliothis armigera</name>
    <dbReference type="NCBI Taxonomy" id="29058"/>
    <lineage>
        <taxon>Eukaryota</taxon>
        <taxon>Metazoa</taxon>
        <taxon>Ecdysozoa</taxon>
        <taxon>Arthropoda</taxon>
        <taxon>Hexapoda</taxon>
        <taxon>Insecta</taxon>
        <taxon>Pterygota</taxon>
        <taxon>Neoptera</taxon>
        <taxon>Endopterygota</taxon>
        <taxon>Lepidoptera</taxon>
        <taxon>Glossata</taxon>
        <taxon>Ditrysia</taxon>
        <taxon>Noctuoidea</taxon>
        <taxon>Noctuidae</taxon>
        <taxon>Heliothinae</taxon>
        <taxon>Helicoverpa</taxon>
    </lineage>
</organism>